<accession>A0A8W8MDM5</accession>
<organism evidence="2 3">
    <name type="scientific">Magallana gigas</name>
    <name type="common">Pacific oyster</name>
    <name type="synonym">Crassostrea gigas</name>
    <dbReference type="NCBI Taxonomy" id="29159"/>
    <lineage>
        <taxon>Eukaryota</taxon>
        <taxon>Metazoa</taxon>
        <taxon>Spiralia</taxon>
        <taxon>Lophotrochozoa</taxon>
        <taxon>Mollusca</taxon>
        <taxon>Bivalvia</taxon>
        <taxon>Autobranchia</taxon>
        <taxon>Pteriomorphia</taxon>
        <taxon>Ostreida</taxon>
        <taxon>Ostreoidea</taxon>
        <taxon>Ostreidae</taxon>
        <taxon>Magallana</taxon>
    </lineage>
</organism>
<keyword evidence="3" id="KW-1185">Reference proteome</keyword>
<name>A0A8W8MDM5_MAGGI</name>
<evidence type="ECO:0000313" key="3">
    <source>
        <dbReference type="Proteomes" id="UP000005408"/>
    </source>
</evidence>
<dbReference type="Proteomes" id="UP000005408">
    <property type="component" value="Unassembled WGS sequence"/>
</dbReference>
<feature type="compositionally biased region" description="Basic and acidic residues" evidence="1">
    <location>
        <begin position="404"/>
        <end position="414"/>
    </location>
</feature>
<feature type="region of interest" description="Disordered" evidence="1">
    <location>
        <begin position="457"/>
        <end position="480"/>
    </location>
</feature>
<feature type="compositionally biased region" description="Basic residues" evidence="1">
    <location>
        <begin position="415"/>
        <end position="432"/>
    </location>
</feature>
<evidence type="ECO:0000256" key="1">
    <source>
        <dbReference type="SAM" id="MobiDB-lite"/>
    </source>
</evidence>
<sequence>MKKLILAVTLTTLKPYKNLLRSYCLNLLNSVAKNSEGVQFDEETIPPFQGLINNYNQLDHDAQVTVFVCFLNVLVTELQGVTCGHSSSDSSLMKDQQQSVNFQQQPTGESDQVGLIMQARSLSTIGGENTKATVRRLFLYMIKNPLGWKRGKIAFSSLQFKEVLKEIVRKNRLCPNATDAEIYSVAKNWFRFASDREGGRKRRAEKKRLSAAQNDTEQEGNGADETGRKSECSEIQTRRTLYRGNPETSQDTSWMKSIKTRTLHIIAAWEHNKEEFDAKPCVLVDNQHREEKPWLDEQYREILPTDQSRQQTGRYLVVVLLPSCRCINIHNTGKALARTDQSFGFELGRDKSYKDEINRRMTDRLVNAVIASEGGMEKSSWPLREIEGACKTYYISLRDTERRKLSGKEKEHTQRSRRQSRRRERAARLKKTLKSVGDDKLGDFDKEKVMKVFKGDYMSSEESEEDDAREFSHFSVRRLP</sequence>
<dbReference type="EnsemblMetazoa" id="G33203.1">
    <property type="protein sequence ID" value="G33203.1:cds"/>
    <property type="gene ID" value="G33203"/>
</dbReference>
<feature type="region of interest" description="Disordered" evidence="1">
    <location>
        <begin position="201"/>
        <end position="233"/>
    </location>
</feature>
<feature type="region of interest" description="Disordered" evidence="1">
    <location>
        <begin position="404"/>
        <end position="432"/>
    </location>
</feature>
<proteinExistence type="predicted"/>
<feature type="compositionally biased region" description="Acidic residues" evidence="1">
    <location>
        <begin position="459"/>
        <end position="468"/>
    </location>
</feature>
<evidence type="ECO:0000313" key="2">
    <source>
        <dbReference type="EnsemblMetazoa" id="G33203.1:cds"/>
    </source>
</evidence>
<dbReference type="AlphaFoldDB" id="A0A8W8MDM5"/>
<protein>
    <submittedName>
        <fullName evidence="2">Uncharacterized protein</fullName>
    </submittedName>
</protein>
<reference evidence="2" key="1">
    <citation type="submission" date="2022-08" db="UniProtKB">
        <authorList>
            <consortium name="EnsemblMetazoa"/>
        </authorList>
    </citation>
    <scope>IDENTIFICATION</scope>
    <source>
        <strain evidence="2">05x7-T-G4-1.051#20</strain>
    </source>
</reference>